<dbReference type="GO" id="GO:0030574">
    <property type="term" value="P:collagen catabolic process"/>
    <property type="evidence" value="ECO:0007669"/>
    <property type="project" value="TreeGrafter"/>
</dbReference>
<feature type="binding site" evidence="14">
    <location>
        <position position="197"/>
    </location>
    <ligand>
        <name>Zn(2+)</name>
        <dbReference type="ChEBI" id="CHEBI:29105"/>
        <label>1</label>
    </ligand>
</feature>
<feature type="repeat" description="Hemopexin" evidence="16">
    <location>
        <begin position="406"/>
        <end position="454"/>
    </location>
</feature>
<evidence type="ECO:0000256" key="2">
    <source>
        <dbReference type="ARBA" id="ARBA00022670"/>
    </source>
</evidence>
<keyword evidence="3 13" id="KW-0479">Metal-binding</keyword>
<dbReference type="InterPro" id="IPR001818">
    <property type="entry name" value="Pept_M10_metallopeptidase"/>
</dbReference>
<evidence type="ECO:0000256" key="10">
    <source>
        <dbReference type="ARBA" id="ARBA00023145"/>
    </source>
</evidence>
<evidence type="ECO:0000256" key="1">
    <source>
        <dbReference type="ARBA" id="ARBA00010370"/>
    </source>
</evidence>
<feature type="binding site" evidence="14">
    <location>
        <position position="458"/>
    </location>
    <ligand>
        <name>Ca(2+)</name>
        <dbReference type="ChEBI" id="CHEBI:29108"/>
        <label>4</label>
    </ligand>
</feature>
<dbReference type="CDD" id="cd00094">
    <property type="entry name" value="HX"/>
    <property type="match status" value="1"/>
</dbReference>
<feature type="binding site" evidence="13">
    <location>
        <position position="244"/>
    </location>
    <ligand>
        <name>Zn(2+)</name>
        <dbReference type="ChEBI" id="CHEBI:29105"/>
        <label>2</label>
        <note>catalytic</note>
    </ligand>
</feature>
<dbReference type="SMART" id="SM00235">
    <property type="entry name" value="ZnMc"/>
    <property type="match status" value="1"/>
</dbReference>
<name>A0A9J6BQE2_POLVA</name>
<dbReference type="SMART" id="SM00120">
    <property type="entry name" value="HX"/>
    <property type="match status" value="4"/>
</dbReference>
<feature type="binding site" evidence="14">
    <location>
        <position position="206"/>
    </location>
    <ligand>
        <name>Ca(2+)</name>
        <dbReference type="ChEBI" id="CHEBI:29108"/>
        <label>2</label>
    </ligand>
</feature>
<feature type="chain" id="PRO_5039904999" description="Peptidase metallopeptidase domain-containing protein" evidence="18">
    <location>
        <begin position="23"/>
        <end position="572"/>
    </location>
</feature>
<feature type="domain" description="Peptidase metallopeptidase" evidence="19">
    <location>
        <begin position="115"/>
        <end position="283"/>
    </location>
</feature>
<dbReference type="InterPro" id="IPR024079">
    <property type="entry name" value="MetalloPept_cat_dom_sf"/>
</dbReference>
<evidence type="ECO:0000256" key="14">
    <source>
        <dbReference type="PIRSR" id="PIRSR621190-2"/>
    </source>
</evidence>
<dbReference type="InterPro" id="IPR000585">
    <property type="entry name" value="Hemopexin-like_dom"/>
</dbReference>
<keyword evidence="11 15" id="KW-1015">Disulfide bond</keyword>
<proteinExistence type="inferred from homology"/>
<dbReference type="Pfam" id="PF00413">
    <property type="entry name" value="Peptidase_M10"/>
    <property type="match status" value="1"/>
</dbReference>
<feature type="signal peptide" evidence="18">
    <location>
        <begin position="1"/>
        <end position="22"/>
    </location>
</feature>
<organism evidence="20 21">
    <name type="scientific">Polypedilum vanderplanki</name>
    <name type="common">Sleeping chironomid midge</name>
    <dbReference type="NCBI Taxonomy" id="319348"/>
    <lineage>
        <taxon>Eukaryota</taxon>
        <taxon>Metazoa</taxon>
        <taxon>Ecdysozoa</taxon>
        <taxon>Arthropoda</taxon>
        <taxon>Hexapoda</taxon>
        <taxon>Insecta</taxon>
        <taxon>Pterygota</taxon>
        <taxon>Neoptera</taxon>
        <taxon>Endopterygota</taxon>
        <taxon>Diptera</taxon>
        <taxon>Nematocera</taxon>
        <taxon>Chironomoidea</taxon>
        <taxon>Chironomidae</taxon>
        <taxon>Chironominae</taxon>
        <taxon>Polypedilum</taxon>
        <taxon>Polypedilum</taxon>
    </lineage>
</organism>
<dbReference type="SUPFAM" id="SSF50923">
    <property type="entry name" value="Hemopexin-like domain"/>
    <property type="match status" value="1"/>
</dbReference>
<feature type="binding site" evidence="13">
    <location>
        <position position="250"/>
    </location>
    <ligand>
        <name>Zn(2+)</name>
        <dbReference type="ChEBI" id="CHEBI:29105"/>
        <label>2</label>
        <note>catalytic</note>
    </ligand>
</feature>
<dbReference type="PIRSF" id="PIRSF001191">
    <property type="entry name" value="Peptidase_M10A_matrix"/>
    <property type="match status" value="1"/>
</dbReference>
<evidence type="ECO:0000256" key="17">
    <source>
        <dbReference type="SAM" id="MobiDB-lite"/>
    </source>
</evidence>
<reference evidence="20" key="1">
    <citation type="submission" date="2021-03" db="EMBL/GenBank/DDBJ databases">
        <title>Chromosome level genome of the anhydrobiotic midge Polypedilum vanderplanki.</title>
        <authorList>
            <person name="Yoshida Y."/>
            <person name="Kikawada T."/>
            <person name="Gusev O."/>
        </authorList>
    </citation>
    <scope>NUCLEOTIDE SEQUENCE</scope>
    <source>
        <strain evidence="20">NIAS01</strain>
        <tissue evidence="20">Whole body or cell culture</tissue>
    </source>
</reference>
<dbReference type="InterPro" id="IPR006026">
    <property type="entry name" value="Peptidase_Metallo"/>
</dbReference>
<evidence type="ECO:0000256" key="4">
    <source>
        <dbReference type="ARBA" id="ARBA00022729"/>
    </source>
</evidence>
<evidence type="ECO:0000256" key="5">
    <source>
        <dbReference type="ARBA" id="ARBA00022737"/>
    </source>
</evidence>
<dbReference type="Gene3D" id="3.40.390.10">
    <property type="entry name" value="Collagenase (Catalytic Domain)"/>
    <property type="match status" value="1"/>
</dbReference>
<feature type="binding site" evidence="14">
    <location>
        <position position="184"/>
    </location>
    <ligand>
        <name>Zn(2+)</name>
        <dbReference type="ChEBI" id="CHEBI:29105"/>
        <label>1</label>
    </ligand>
</feature>
<sequence>MNLFLLSCSVILILFLSCQTNSLPIPDEYKKALEYLETFGYLTKEEKYELIANTKSEKLSKRKLFIRALKDLQRNGNIIETGELDKATQNLMKMIRCGVPDKIIHRTRQKRYDLMSTKWHKPHITWSFNHKNGSFTSETPKIRRILHEAFQIWQEHSTLTFQELSANDEDVDIKLSFEKKEHPDIDPFHFSDITLAHAFQPGEGLGGDGHYKESIDWDFDVLFNEPPPEGKMSFFAVALHEIGHSLGLAHSRISDSVMYEYYSMSTATLAEDDIRAIQHIYGVPKNKKYKPPTNQHEETESPPIWDTRPMIPDKCNTSYDAIALIRNELFIFRGKYMFRPQSDNTNAIETKSFWKGLPEDFTHVDAVYENYEGKIYFFIGRKIFIFSSTTLVAETTLSELGINTNVEKIDAIFKWSHNKRTYIFSGNDYWRFDEKSDHVEKNFPRAIDRAFKDVYDIDTAFSFENELYFFKNEHFYNFDEISMTMKRMKPQLSANKFMNCNIPVNTIVNRFGVDVDFIDLGEEFNKIIDDVDNAERNVEVLTPPPGKDVASSINSINLLYVAIISVLPRFLN</sequence>
<feature type="binding site" evidence="14">
    <location>
        <position position="365"/>
    </location>
    <ligand>
        <name>Ca(2+)</name>
        <dbReference type="ChEBI" id="CHEBI:29108"/>
        <label>4</label>
    </ligand>
</feature>
<evidence type="ECO:0000256" key="8">
    <source>
        <dbReference type="ARBA" id="ARBA00022837"/>
    </source>
</evidence>
<keyword evidence="4 18" id="KW-0732">Signal</keyword>
<evidence type="ECO:0000256" key="18">
    <source>
        <dbReference type="SAM" id="SignalP"/>
    </source>
</evidence>
<dbReference type="GO" id="GO:0008270">
    <property type="term" value="F:zinc ion binding"/>
    <property type="evidence" value="ECO:0007669"/>
    <property type="project" value="InterPro"/>
</dbReference>
<dbReference type="AlphaFoldDB" id="A0A9J6BQE2"/>
<feature type="region of interest" description="Disordered" evidence="17">
    <location>
        <begin position="287"/>
        <end position="307"/>
    </location>
</feature>
<evidence type="ECO:0000256" key="15">
    <source>
        <dbReference type="PIRSR" id="PIRSR621190-3"/>
    </source>
</evidence>
<evidence type="ECO:0000256" key="13">
    <source>
        <dbReference type="PIRSR" id="PIRSR001191-2"/>
    </source>
</evidence>
<feature type="binding site" description="in inhibited form" evidence="14">
    <location>
        <position position="97"/>
    </location>
    <ligand>
        <name>Zn(2+)</name>
        <dbReference type="ChEBI" id="CHEBI:29105"/>
        <label>2</label>
        <note>catalytic</note>
    </ligand>
</feature>
<evidence type="ECO:0000256" key="12">
    <source>
        <dbReference type="PIRSR" id="PIRSR001191-1"/>
    </source>
</evidence>
<dbReference type="PANTHER" id="PTHR10201">
    <property type="entry name" value="MATRIX METALLOPROTEINASE"/>
    <property type="match status" value="1"/>
</dbReference>
<dbReference type="InterPro" id="IPR018487">
    <property type="entry name" value="Hemopexin-like_repeat"/>
</dbReference>
<dbReference type="GO" id="GO:0004222">
    <property type="term" value="F:metalloendopeptidase activity"/>
    <property type="evidence" value="ECO:0007669"/>
    <property type="project" value="InterPro"/>
</dbReference>
<keyword evidence="5" id="KW-0677">Repeat</keyword>
<comment type="cofactor">
    <cofactor evidence="14">
        <name>Ca(2+)</name>
        <dbReference type="ChEBI" id="CHEBI:29108"/>
    </cofactor>
    <text evidence="14">Can bind about 5 Ca(2+) ions per subunit.</text>
</comment>
<comment type="similarity">
    <text evidence="1">Belongs to the peptidase M10A family.</text>
</comment>
<evidence type="ECO:0000256" key="3">
    <source>
        <dbReference type="ARBA" id="ARBA00022723"/>
    </source>
</evidence>
<keyword evidence="8 14" id="KW-0106">Calcium</keyword>
<dbReference type="GO" id="GO:0031012">
    <property type="term" value="C:extracellular matrix"/>
    <property type="evidence" value="ECO:0007669"/>
    <property type="project" value="InterPro"/>
</dbReference>
<keyword evidence="7 13" id="KW-0862">Zinc</keyword>
<evidence type="ECO:0000256" key="9">
    <source>
        <dbReference type="ARBA" id="ARBA00023049"/>
    </source>
</evidence>
<dbReference type="FunFam" id="2.110.10.10:FF:000002">
    <property type="entry name" value="Matrix metallopeptidase 3"/>
    <property type="match status" value="1"/>
</dbReference>
<feature type="active site" evidence="12">
    <location>
        <position position="241"/>
    </location>
</feature>
<evidence type="ECO:0000256" key="6">
    <source>
        <dbReference type="ARBA" id="ARBA00022801"/>
    </source>
</evidence>
<protein>
    <recommendedName>
        <fullName evidence="19">Peptidase metallopeptidase domain-containing protein</fullName>
    </recommendedName>
</protein>
<dbReference type="EMBL" id="JADBJN010000003">
    <property type="protein sequence ID" value="KAG5671614.1"/>
    <property type="molecule type" value="Genomic_DNA"/>
</dbReference>
<dbReference type="InterPro" id="IPR036375">
    <property type="entry name" value="Hemopexin-like_dom_sf"/>
</dbReference>
<feature type="binding site" evidence="14">
    <location>
        <position position="258"/>
    </location>
    <ligand>
        <name>Zn(2+)</name>
        <dbReference type="ChEBI" id="CHEBI:29105"/>
        <label>2</label>
        <note>catalytic</note>
    </ligand>
</feature>
<dbReference type="SUPFAM" id="SSF47090">
    <property type="entry name" value="PGBD-like"/>
    <property type="match status" value="1"/>
</dbReference>
<comment type="cofactor">
    <cofactor evidence="14">
        <name>Zn(2+)</name>
        <dbReference type="ChEBI" id="CHEBI:29105"/>
    </cofactor>
    <text evidence="14">Binds 2 Zn(2+) ions per subunit.</text>
</comment>
<evidence type="ECO:0000313" key="21">
    <source>
        <dbReference type="Proteomes" id="UP001107558"/>
    </source>
</evidence>
<dbReference type="InterPro" id="IPR033739">
    <property type="entry name" value="M10A_MMP"/>
</dbReference>
<keyword evidence="9" id="KW-0482">Metalloprotease</keyword>
<dbReference type="PANTHER" id="PTHR10201:SF291">
    <property type="entry name" value="MATRIX METALLOPROTEINASE 1, ISOFORM C-RELATED"/>
    <property type="match status" value="1"/>
</dbReference>
<feature type="binding site" evidence="14">
    <location>
        <position position="208"/>
    </location>
    <ligand>
        <name>Ca(2+)</name>
        <dbReference type="ChEBI" id="CHEBI:29108"/>
        <label>2</label>
    </ligand>
</feature>
<dbReference type="GO" id="GO:0005615">
    <property type="term" value="C:extracellular space"/>
    <property type="evidence" value="ECO:0007669"/>
    <property type="project" value="TreeGrafter"/>
</dbReference>
<feature type="binding site" evidence="14">
    <location>
        <position position="210"/>
    </location>
    <ligand>
        <name>Zn(2+)</name>
        <dbReference type="ChEBI" id="CHEBI:29105"/>
        <label>1</label>
    </ligand>
</feature>
<evidence type="ECO:0000259" key="19">
    <source>
        <dbReference type="SMART" id="SM00235"/>
    </source>
</evidence>
<keyword evidence="10" id="KW-0865">Zymogen</keyword>
<evidence type="ECO:0000256" key="11">
    <source>
        <dbReference type="ARBA" id="ARBA00023157"/>
    </source>
</evidence>
<dbReference type="OrthoDB" id="7753757at2759"/>
<evidence type="ECO:0000313" key="20">
    <source>
        <dbReference type="EMBL" id="KAG5671614.1"/>
    </source>
</evidence>
<dbReference type="GO" id="GO:0006508">
    <property type="term" value="P:proteolysis"/>
    <property type="evidence" value="ECO:0007669"/>
    <property type="project" value="UniProtKB-KW"/>
</dbReference>
<dbReference type="CDD" id="cd04278">
    <property type="entry name" value="ZnMc_MMP"/>
    <property type="match status" value="1"/>
</dbReference>
<keyword evidence="2" id="KW-0645">Protease</keyword>
<dbReference type="GO" id="GO:0030198">
    <property type="term" value="P:extracellular matrix organization"/>
    <property type="evidence" value="ECO:0007669"/>
    <property type="project" value="TreeGrafter"/>
</dbReference>
<dbReference type="PRINTS" id="PR00138">
    <property type="entry name" value="MATRIXIN"/>
</dbReference>
<keyword evidence="6" id="KW-0378">Hydrolase</keyword>
<feature type="binding site" evidence="14">
    <location>
        <position position="322"/>
    </location>
    <ligand>
        <name>Ca(2+)</name>
        <dbReference type="ChEBI" id="CHEBI:29108"/>
        <label>5</label>
    </ligand>
</feature>
<dbReference type="InterPro" id="IPR036365">
    <property type="entry name" value="PGBD-like_sf"/>
</dbReference>
<evidence type="ECO:0000256" key="7">
    <source>
        <dbReference type="ARBA" id="ARBA00022833"/>
    </source>
</evidence>
<dbReference type="Gene3D" id="2.110.10.10">
    <property type="entry name" value="Hemopexin-like domain"/>
    <property type="match status" value="1"/>
</dbReference>
<accession>A0A9J6BQE2</accession>
<comment type="caution">
    <text evidence="20">The sequence shown here is derived from an EMBL/GenBank/DDBJ whole genome shotgun (WGS) entry which is preliminary data.</text>
</comment>
<feature type="disulfide bond" evidence="15">
    <location>
        <begin position="315"/>
        <end position="500"/>
    </location>
</feature>
<evidence type="ECO:0000256" key="16">
    <source>
        <dbReference type="PROSITE-ProRule" id="PRU01011"/>
    </source>
</evidence>
<gene>
    <name evidence="20" type="ORF">PVAND_001807</name>
</gene>
<dbReference type="InterPro" id="IPR021190">
    <property type="entry name" value="Pept_M10A"/>
</dbReference>
<feature type="binding site" evidence="14">
    <location>
        <position position="172"/>
    </location>
    <ligand>
        <name>Ca(2+)</name>
        <dbReference type="ChEBI" id="CHEBI:29108"/>
        <label>2</label>
    </ligand>
</feature>
<keyword evidence="21" id="KW-1185">Reference proteome</keyword>
<feature type="binding site" evidence="13">
    <location>
        <position position="240"/>
    </location>
    <ligand>
        <name>Zn(2+)</name>
        <dbReference type="ChEBI" id="CHEBI:29105"/>
        <label>2</label>
        <note>catalytic</note>
    </ligand>
</feature>
<feature type="binding site" evidence="14">
    <location>
        <position position="320"/>
    </location>
    <ligand>
        <name>Ca(2+)</name>
        <dbReference type="ChEBI" id="CHEBI:29108"/>
        <label>4</label>
    </ligand>
</feature>
<dbReference type="PROSITE" id="PS51642">
    <property type="entry name" value="HEMOPEXIN_2"/>
    <property type="match status" value="1"/>
</dbReference>
<dbReference type="SUPFAM" id="SSF55486">
    <property type="entry name" value="Metalloproteases ('zincins'), catalytic domain"/>
    <property type="match status" value="1"/>
</dbReference>
<feature type="binding site" evidence="14">
    <location>
        <position position="182"/>
    </location>
    <ligand>
        <name>Zn(2+)</name>
        <dbReference type="ChEBI" id="CHEBI:29105"/>
        <label>1</label>
    </ligand>
</feature>
<dbReference type="Proteomes" id="UP001107558">
    <property type="component" value="Chromosome 3"/>
</dbReference>
<dbReference type="Pfam" id="PF00045">
    <property type="entry name" value="Hemopexin"/>
    <property type="match status" value="2"/>
</dbReference>